<dbReference type="Proteomes" id="UP000694569">
    <property type="component" value="Unplaced"/>
</dbReference>
<evidence type="ECO:0000313" key="11">
    <source>
        <dbReference type="Ensembl" id="ENSLLEP00000002339.1"/>
    </source>
</evidence>
<dbReference type="InterPro" id="IPR003599">
    <property type="entry name" value="Ig_sub"/>
</dbReference>
<feature type="signal peptide" evidence="9">
    <location>
        <begin position="1"/>
        <end position="27"/>
    </location>
</feature>
<feature type="domain" description="Ig-like" evidence="10">
    <location>
        <begin position="230"/>
        <end position="338"/>
    </location>
</feature>
<dbReference type="Ensembl" id="ENSLLET00000002441.1">
    <property type="protein sequence ID" value="ENSLLEP00000002339.1"/>
    <property type="gene ID" value="ENSLLEG00000001501.1"/>
</dbReference>
<evidence type="ECO:0000256" key="5">
    <source>
        <dbReference type="ARBA" id="ARBA00023136"/>
    </source>
</evidence>
<organism evidence="11 12">
    <name type="scientific">Leptobrachium leishanense</name>
    <name type="common">Leishan spiny toad</name>
    <dbReference type="NCBI Taxonomy" id="445787"/>
    <lineage>
        <taxon>Eukaryota</taxon>
        <taxon>Metazoa</taxon>
        <taxon>Chordata</taxon>
        <taxon>Craniata</taxon>
        <taxon>Vertebrata</taxon>
        <taxon>Euteleostomi</taxon>
        <taxon>Amphibia</taxon>
        <taxon>Batrachia</taxon>
        <taxon>Anura</taxon>
        <taxon>Pelobatoidea</taxon>
        <taxon>Megophryidae</taxon>
        <taxon>Leptobrachium</taxon>
    </lineage>
</organism>
<dbReference type="InterPro" id="IPR013783">
    <property type="entry name" value="Ig-like_fold"/>
</dbReference>
<dbReference type="PANTHER" id="PTHR46841:SF3">
    <property type="entry name" value="OX-2 MEMBRANE GLYCOPROTEIN"/>
    <property type="match status" value="1"/>
</dbReference>
<dbReference type="InterPro" id="IPR013151">
    <property type="entry name" value="Immunoglobulin_dom"/>
</dbReference>
<name>A0A8C5LTH9_9ANUR</name>
<dbReference type="GO" id="GO:0009986">
    <property type="term" value="C:cell surface"/>
    <property type="evidence" value="ECO:0007669"/>
    <property type="project" value="TreeGrafter"/>
</dbReference>
<dbReference type="SUPFAM" id="SSF48726">
    <property type="entry name" value="Immunoglobulin"/>
    <property type="match status" value="2"/>
</dbReference>
<comment type="subcellular location">
    <subcellularLocation>
        <location evidence="1">Membrane</location>
        <topology evidence="1">Single-pass type I membrane protein</topology>
    </subcellularLocation>
</comment>
<keyword evidence="12" id="KW-1185">Reference proteome</keyword>
<feature type="domain" description="Ig-like" evidence="10">
    <location>
        <begin position="342"/>
        <end position="435"/>
    </location>
</feature>
<keyword evidence="2" id="KW-0812">Transmembrane</keyword>
<evidence type="ECO:0000256" key="6">
    <source>
        <dbReference type="ARBA" id="ARBA00023157"/>
    </source>
</evidence>
<dbReference type="InterPro" id="IPR047164">
    <property type="entry name" value="OX2G-like"/>
</dbReference>
<dbReference type="GO" id="GO:0043025">
    <property type="term" value="C:neuronal cell body"/>
    <property type="evidence" value="ECO:0007669"/>
    <property type="project" value="TreeGrafter"/>
</dbReference>
<accession>A0A8C5LTH9</accession>
<dbReference type="SMART" id="SM00406">
    <property type="entry name" value="IGv"/>
    <property type="match status" value="2"/>
</dbReference>
<dbReference type="GO" id="GO:0098632">
    <property type="term" value="F:cell-cell adhesion mediator activity"/>
    <property type="evidence" value="ECO:0007669"/>
    <property type="project" value="InterPro"/>
</dbReference>
<dbReference type="Pfam" id="PF07686">
    <property type="entry name" value="V-set"/>
    <property type="match status" value="1"/>
</dbReference>
<dbReference type="AlphaFoldDB" id="A0A8C5LTH9"/>
<evidence type="ECO:0000313" key="12">
    <source>
        <dbReference type="Proteomes" id="UP000694569"/>
    </source>
</evidence>
<dbReference type="Pfam" id="PF00047">
    <property type="entry name" value="ig"/>
    <property type="match status" value="1"/>
</dbReference>
<keyword evidence="3 9" id="KW-0732">Signal</keyword>
<reference evidence="11" key="1">
    <citation type="submission" date="2025-08" db="UniProtKB">
        <authorList>
            <consortium name="Ensembl"/>
        </authorList>
    </citation>
    <scope>IDENTIFICATION</scope>
</reference>
<keyword evidence="6" id="KW-1015">Disulfide bond</keyword>
<reference evidence="11" key="2">
    <citation type="submission" date="2025-09" db="UniProtKB">
        <authorList>
            <consortium name="Ensembl"/>
        </authorList>
    </citation>
    <scope>IDENTIFICATION</scope>
</reference>
<keyword evidence="4" id="KW-1133">Transmembrane helix</keyword>
<keyword evidence="8" id="KW-0393">Immunoglobulin domain</keyword>
<dbReference type="GeneTree" id="ENSGT00530000063970"/>
<evidence type="ECO:0000256" key="2">
    <source>
        <dbReference type="ARBA" id="ARBA00022692"/>
    </source>
</evidence>
<dbReference type="GO" id="GO:0016020">
    <property type="term" value="C:membrane"/>
    <property type="evidence" value="ECO:0007669"/>
    <property type="project" value="UniProtKB-SubCell"/>
</dbReference>
<dbReference type="PANTHER" id="PTHR46841">
    <property type="entry name" value="OX-2 MEMBRANE GLYCOPROTEIN"/>
    <property type="match status" value="1"/>
</dbReference>
<evidence type="ECO:0000256" key="4">
    <source>
        <dbReference type="ARBA" id="ARBA00022989"/>
    </source>
</evidence>
<feature type="domain" description="Ig-like" evidence="10">
    <location>
        <begin position="40"/>
        <end position="135"/>
    </location>
</feature>
<dbReference type="InterPro" id="IPR013106">
    <property type="entry name" value="Ig_V-set"/>
</dbReference>
<feature type="chain" id="PRO_5034652854" description="Ig-like domain-containing protein" evidence="9">
    <location>
        <begin position="28"/>
        <end position="464"/>
    </location>
</feature>
<dbReference type="SMART" id="SM00409">
    <property type="entry name" value="IG"/>
    <property type="match status" value="2"/>
</dbReference>
<proteinExistence type="predicted"/>
<keyword evidence="5" id="KW-0472">Membrane</keyword>
<evidence type="ECO:0000259" key="10">
    <source>
        <dbReference type="PROSITE" id="PS50835"/>
    </source>
</evidence>
<dbReference type="InterPro" id="IPR036179">
    <property type="entry name" value="Ig-like_dom_sf"/>
</dbReference>
<evidence type="ECO:0000256" key="9">
    <source>
        <dbReference type="SAM" id="SignalP"/>
    </source>
</evidence>
<evidence type="ECO:0000256" key="7">
    <source>
        <dbReference type="ARBA" id="ARBA00023180"/>
    </source>
</evidence>
<dbReference type="PROSITE" id="PS50835">
    <property type="entry name" value="IG_LIKE"/>
    <property type="match status" value="3"/>
</dbReference>
<keyword evidence="7" id="KW-0325">Glycoprotein</keyword>
<dbReference type="Gene3D" id="2.60.40.10">
    <property type="entry name" value="Immunoglobulins"/>
    <property type="match status" value="3"/>
</dbReference>
<dbReference type="GO" id="GO:0150079">
    <property type="term" value="P:negative regulation of neuroinflammatory response"/>
    <property type="evidence" value="ECO:0007669"/>
    <property type="project" value="TreeGrafter"/>
</dbReference>
<dbReference type="GO" id="GO:0034113">
    <property type="term" value="P:heterotypic cell-cell adhesion"/>
    <property type="evidence" value="ECO:0007669"/>
    <property type="project" value="TreeGrafter"/>
</dbReference>
<dbReference type="InterPro" id="IPR007110">
    <property type="entry name" value="Ig-like_dom"/>
</dbReference>
<sequence>MDWKVKEGYFLFLCTSLTVCLITSENADILVDRPQPVRVGESITLTCTWQKQGQKVSQITWQKMINYKSVDLGTYTKVMGAFIPKDYMDVLNISSPSLSKTAITIWKARIKDEGHYRCKFSAFPAGLVWGEIAVSVYEPVKGYLKKYNESADSITAECVTSGWPPAEISWFGAGTGNQNGSRLETSDDTATLTHWIIVKTTRKRQIAEQLECRVQHRGEESTYKMPKEIPDVLVENPQPVRVGQKVTLQCTLQKKNAKASQITWQKIVSGKAADLGTYTNVMGVYIHDKYKNVLDITKLGLNKTAITIWKAGIKDEGNYRCVFNVFGTGLITGDIAVSVFEPVKVYIKKHNESMDSVTGLCVATGWPPAEISWSGVGTGNPNGSHLETTNETATLAHWIILDKKSNSHIKLDEKLECRVHHLGNYSTFKLEQSSSNILQHPSLWFEILLVALCFCFRASDWSPC</sequence>
<dbReference type="GO" id="GO:0030424">
    <property type="term" value="C:axon"/>
    <property type="evidence" value="ECO:0007669"/>
    <property type="project" value="TreeGrafter"/>
</dbReference>
<protein>
    <recommendedName>
        <fullName evidence="10">Ig-like domain-containing protein</fullName>
    </recommendedName>
</protein>
<evidence type="ECO:0000256" key="3">
    <source>
        <dbReference type="ARBA" id="ARBA00022729"/>
    </source>
</evidence>
<evidence type="ECO:0000256" key="8">
    <source>
        <dbReference type="ARBA" id="ARBA00023319"/>
    </source>
</evidence>
<evidence type="ECO:0000256" key="1">
    <source>
        <dbReference type="ARBA" id="ARBA00004479"/>
    </source>
</evidence>